<proteinExistence type="predicted"/>
<protein>
    <recommendedName>
        <fullName evidence="5">Sec-independent protein translocase protein TatB</fullName>
    </recommendedName>
</protein>
<keyword evidence="2" id="KW-0732">Signal</keyword>
<dbReference type="EMBL" id="JAWXYG010000011">
    <property type="protein sequence ID" value="KAK4259197.1"/>
    <property type="molecule type" value="Genomic_DNA"/>
</dbReference>
<feature type="chain" id="PRO_5042003681" description="Sec-independent protein translocase protein TatB" evidence="2">
    <location>
        <begin position="19"/>
        <end position="247"/>
    </location>
</feature>
<name>A0AAE1IWJ6_9FABA</name>
<feature type="region of interest" description="Disordered" evidence="1">
    <location>
        <begin position="107"/>
        <end position="132"/>
    </location>
</feature>
<evidence type="ECO:0000256" key="1">
    <source>
        <dbReference type="SAM" id="MobiDB-lite"/>
    </source>
</evidence>
<feature type="compositionally biased region" description="Polar residues" evidence="1">
    <location>
        <begin position="116"/>
        <end position="126"/>
    </location>
</feature>
<organism evidence="3 4">
    <name type="scientific">Acacia crassicarpa</name>
    <name type="common">northern wattle</name>
    <dbReference type="NCBI Taxonomy" id="499986"/>
    <lineage>
        <taxon>Eukaryota</taxon>
        <taxon>Viridiplantae</taxon>
        <taxon>Streptophyta</taxon>
        <taxon>Embryophyta</taxon>
        <taxon>Tracheophyta</taxon>
        <taxon>Spermatophyta</taxon>
        <taxon>Magnoliopsida</taxon>
        <taxon>eudicotyledons</taxon>
        <taxon>Gunneridae</taxon>
        <taxon>Pentapetalae</taxon>
        <taxon>rosids</taxon>
        <taxon>fabids</taxon>
        <taxon>Fabales</taxon>
        <taxon>Fabaceae</taxon>
        <taxon>Caesalpinioideae</taxon>
        <taxon>mimosoid clade</taxon>
        <taxon>Acacieae</taxon>
        <taxon>Acacia</taxon>
    </lineage>
</organism>
<dbReference type="PANTHER" id="PTHR35512:SF1">
    <property type="entry name" value="OS11G0550900 PROTEIN"/>
    <property type="match status" value="1"/>
</dbReference>
<feature type="signal peptide" evidence="2">
    <location>
        <begin position="1"/>
        <end position="18"/>
    </location>
</feature>
<evidence type="ECO:0000313" key="3">
    <source>
        <dbReference type="EMBL" id="KAK4259197.1"/>
    </source>
</evidence>
<dbReference type="Proteomes" id="UP001293593">
    <property type="component" value="Unassembled WGS sequence"/>
</dbReference>
<gene>
    <name evidence="3" type="ORF">QN277_005553</name>
</gene>
<accession>A0AAE1IWJ6</accession>
<dbReference type="PANTHER" id="PTHR35512">
    <property type="entry name" value="OS11G0550900 PROTEIN"/>
    <property type="match status" value="1"/>
</dbReference>
<evidence type="ECO:0000256" key="2">
    <source>
        <dbReference type="SAM" id="SignalP"/>
    </source>
</evidence>
<sequence>MLGLSYGELFLLIGATAALIGPKDLPKIARMAGRLAGRSIGYVQLARGQFDSVMQQTQARQVHKELQDTMAQLDAIRHEIRSISIINPGPLTRRLVDNIDLKSVSDVNRKPESVRQENNSASTVTKDSAPLPSDPCNMHSQTTVCFQDSALPSSDSCNVHLQATTYARLAETPAIKNNLPTSNTEVKIDNELQLTVIPISAKDTGLSPTLGADVKGSDIVLEAILEAEVAQKAKEFFSQPQNQIAKE</sequence>
<comment type="caution">
    <text evidence="3">The sequence shown here is derived from an EMBL/GenBank/DDBJ whole genome shotgun (WGS) entry which is preliminary data.</text>
</comment>
<dbReference type="AlphaFoldDB" id="A0AAE1IWJ6"/>
<evidence type="ECO:0008006" key="5">
    <source>
        <dbReference type="Google" id="ProtNLM"/>
    </source>
</evidence>
<evidence type="ECO:0000313" key="4">
    <source>
        <dbReference type="Proteomes" id="UP001293593"/>
    </source>
</evidence>
<reference evidence="3" key="1">
    <citation type="submission" date="2023-10" db="EMBL/GenBank/DDBJ databases">
        <title>Chromosome-level genome of the transformable northern wattle, Acacia crassicarpa.</title>
        <authorList>
            <person name="Massaro I."/>
            <person name="Sinha N.R."/>
            <person name="Poethig S."/>
            <person name="Leichty A.R."/>
        </authorList>
    </citation>
    <scope>NUCLEOTIDE SEQUENCE</scope>
    <source>
        <strain evidence="3">Acra3RX</strain>
        <tissue evidence="3">Leaf</tissue>
    </source>
</reference>
<keyword evidence="4" id="KW-1185">Reference proteome</keyword>